<dbReference type="InterPro" id="IPR002386">
    <property type="entry name" value="Amicyanin/Pseudoazurin"/>
</dbReference>
<dbReference type="SUPFAM" id="SSF49503">
    <property type="entry name" value="Cupredoxins"/>
    <property type="match status" value="1"/>
</dbReference>
<sequence>MAIMPSVRRTRTVRVVTGVALAGALLLSGCGGGEPDSAATTTRKPARPTTTAPQTGERKPAAATVAVDDMKFSPAEVTVEVGDTVTWKFDDKVPHSVQGIGDKAMGINSPIFDKGEWSYTFTTPGTYRYLCSLHPEMRGTVTVR</sequence>
<evidence type="ECO:0000256" key="1">
    <source>
        <dbReference type="ARBA" id="ARBA00001935"/>
    </source>
</evidence>
<dbReference type="InterPro" id="IPR052721">
    <property type="entry name" value="ET_Amicyanin"/>
</dbReference>
<protein>
    <recommendedName>
        <fullName evidence="9">Blue (type 1) copper domain-containing protein</fullName>
    </recommendedName>
</protein>
<keyword evidence="6" id="KW-0249">Electron transport</keyword>
<evidence type="ECO:0000313" key="11">
    <source>
        <dbReference type="Proteomes" id="UP001317870"/>
    </source>
</evidence>
<keyword evidence="11" id="KW-1185">Reference proteome</keyword>
<reference evidence="10 11" key="1">
    <citation type="submission" date="2022-11" db="EMBL/GenBank/DDBJ databases">
        <title>Genome Sequencing of Nocardia sp. ON39_IFM12276 and assembly.</title>
        <authorList>
            <person name="Shimojima M."/>
            <person name="Toyokawa M."/>
            <person name="Uesaka K."/>
        </authorList>
    </citation>
    <scope>NUCLEOTIDE SEQUENCE [LARGE SCALE GENOMIC DNA]</scope>
    <source>
        <strain evidence="10 11">IFM 12276</strain>
    </source>
</reference>
<accession>A0ABN6UB54</accession>
<dbReference type="InterPro" id="IPR008972">
    <property type="entry name" value="Cupredoxin"/>
</dbReference>
<dbReference type="PANTHER" id="PTHR36507">
    <property type="entry name" value="BLL1555 PROTEIN"/>
    <property type="match status" value="1"/>
</dbReference>
<organism evidence="10 11">
    <name type="scientific">Nocardia sputorum</name>
    <dbReference type="NCBI Taxonomy" id="2984338"/>
    <lineage>
        <taxon>Bacteria</taxon>
        <taxon>Bacillati</taxon>
        <taxon>Actinomycetota</taxon>
        <taxon>Actinomycetes</taxon>
        <taxon>Mycobacteriales</taxon>
        <taxon>Nocardiaceae</taxon>
        <taxon>Nocardia</taxon>
    </lineage>
</organism>
<keyword evidence="3" id="KW-0813">Transport</keyword>
<dbReference type="Pfam" id="PF00127">
    <property type="entry name" value="Copper-bind"/>
    <property type="match status" value="1"/>
</dbReference>
<feature type="compositionally biased region" description="Low complexity" evidence="8">
    <location>
        <begin position="38"/>
        <end position="55"/>
    </location>
</feature>
<feature type="domain" description="Blue (type 1) copper" evidence="9">
    <location>
        <begin position="64"/>
        <end position="143"/>
    </location>
</feature>
<dbReference type="InterPro" id="IPR000923">
    <property type="entry name" value="BlueCu_1"/>
</dbReference>
<dbReference type="PANTHER" id="PTHR36507:SF1">
    <property type="entry name" value="BLL1555 PROTEIN"/>
    <property type="match status" value="1"/>
</dbReference>
<dbReference type="CDD" id="cd13921">
    <property type="entry name" value="Amicyanin"/>
    <property type="match status" value="1"/>
</dbReference>
<dbReference type="InterPro" id="IPR035668">
    <property type="entry name" value="Amicyanin"/>
</dbReference>
<dbReference type="Proteomes" id="UP001317870">
    <property type="component" value="Chromosome"/>
</dbReference>
<evidence type="ECO:0000256" key="7">
    <source>
        <dbReference type="ARBA" id="ARBA00023008"/>
    </source>
</evidence>
<evidence type="ECO:0000256" key="2">
    <source>
        <dbReference type="ARBA" id="ARBA00004418"/>
    </source>
</evidence>
<name>A0ABN6UB54_9NOCA</name>
<evidence type="ECO:0000256" key="6">
    <source>
        <dbReference type="ARBA" id="ARBA00022982"/>
    </source>
</evidence>
<proteinExistence type="predicted"/>
<keyword evidence="7" id="KW-0186">Copper</keyword>
<evidence type="ECO:0000256" key="8">
    <source>
        <dbReference type="SAM" id="MobiDB-lite"/>
    </source>
</evidence>
<comment type="cofactor">
    <cofactor evidence="1">
        <name>Cu cation</name>
        <dbReference type="ChEBI" id="CHEBI:23378"/>
    </cofactor>
</comment>
<keyword evidence="5" id="KW-0574">Periplasm</keyword>
<dbReference type="Gene3D" id="2.60.40.420">
    <property type="entry name" value="Cupredoxins - blue copper proteins"/>
    <property type="match status" value="1"/>
</dbReference>
<evidence type="ECO:0000313" key="10">
    <source>
        <dbReference type="EMBL" id="BDU02399.1"/>
    </source>
</evidence>
<evidence type="ECO:0000256" key="4">
    <source>
        <dbReference type="ARBA" id="ARBA00022723"/>
    </source>
</evidence>
<comment type="subcellular location">
    <subcellularLocation>
        <location evidence="2">Periplasm</location>
    </subcellularLocation>
</comment>
<keyword evidence="4" id="KW-0479">Metal-binding</keyword>
<evidence type="ECO:0000256" key="5">
    <source>
        <dbReference type="ARBA" id="ARBA00022764"/>
    </source>
</evidence>
<dbReference type="PRINTS" id="PR00155">
    <property type="entry name" value="AMICYANIN"/>
</dbReference>
<evidence type="ECO:0000259" key="9">
    <source>
        <dbReference type="Pfam" id="PF00127"/>
    </source>
</evidence>
<gene>
    <name evidence="10" type="ORF">IFM12276_54270</name>
</gene>
<feature type="region of interest" description="Disordered" evidence="8">
    <location>
        <begin position="32"/>
        <end position="61"/>
    </location>
</feature>
<dbReference type="EMBL" id="AP026978">
    <property type="protein sequence ID" value="BDU02399.1"/>
    <property type="molecule type" value="Genomic_DNA"/>
</dbReference>
<evidence type="ECO:0000256" key="3">
    <source>
        <dbReference type="ARBA" id="ARBA00022448"/>
    </source>
</evidence>